<sequence length="654" mass="75143">MYVPHLRDLPPSVSLLFNTTRQRDKASLDVISNDILVDIMSNYLDVEDVLALRQVSRLYNSLSRQPVIWRRLLRRTTLPIPPLCPRYKLESITGKDAEELLCRAYELDRIWKAPPQQTDRWKFDSTEGYVAEMTMVAGGQFLLASVSNEHKEDWRIVIYAMHGREQVYPVAHLQTATKAYDIKAKWLRIEGKRSLSITYTIRKFVLRAHRRRGINVSEYPTHRHFTPAFPMKWEVRTERIHRDTLERLGGFDPEYPLGSVVWEDHFLPLQGKIFKSLQMIRSPHGLSHVSVDETPGQVIVTVVRGANTIMIEPLEKGLFTPAKLHLRPYAKYHQYKHAIKALRLFPQQRQILVVRQIEVFRGNSVCPLTVFELFDMPTIESICLKERAVAPVDSLFISEASIKDNIWITEPCLPNLYADCSDVRTDWLRGRTKPKPITTFLRSRHDSSGEEALLRMTFYPRLVDYSNIGLEEGGAGMHASYWKYDLRNRTVYRSSPSEGRLRYRAYPGTHRTLLTTAPSAYDCMLHDSVWSIHRYHSNELMAERRKIEFPKSFVVPDAEGAVRDISMEIGGTRQFEAVAWDEFSGRILFARPDQREIEVVDLARAPPKEPPPTMTTSRLSLGLGLSVYLLATRASSLIALAQSVFSSFVSQATA</sequence>
<dbReference type="STRING" id="745531.A0A0C3PPH3"/>
<dbReference type="InterPro" id="IPR001810">
    <property type="entry name" value="F-box_dom"/>
</dbReference>
<gene>
    <name evidence="2" type="ORF">PHLGIDRAFT_34752</name>
</gene>
<accession>A0A0C3PPH3</accession>
<organism evidence="2 3">
    <name type="scientific">Phlebiopsis gigantea (strain 11061_1 CR5-6)</name>
    <name type="common">White-rot fungus</name>
    <name type="synonym">Peniophora gigantea</name>
    <dbReference type="NCBI Taxonomy" id="745531"/>
    <lineage>
        <taxon>Eukaryota</taxon>
        <taxon>Fungi</taxon>
        <taxon>Dikarya</taxon>
        <taxon>Basidiomycota</taxon>
        <taxon>Agaricomycotina</taxon>
        <taxon>Agaricomycetes</taxon>
        <taxon>Polyporales</taxon>
        <taxon>Phanerochaetaceae</taxon>
        <taxon>Phlebiopsis</taxon>
    </lineage>
</organism>
<dbReference type="SUPFAM" id="SSF81383">
    <property type="entry name" value="F-box domain"/>
    <property type="match status" value="1"/>
</dbReference>
<evidence type="ECO:0000313" key="3">
    <source>
        <dbReference type="Proteomes" id="UP000053257"/>
    </source>
</evidence>
<evidence type="ECO:0000313" key="2">
    <source>
        <dbReference type="EMBL" id="KIP08863.1"/>
    </source>
</evidence>
<dbReference type="Proteomes" id="UP000053257">
    <property type="component" value="Unassembled WGS sequence"/>
</dbReference>
<keyword evidence="3" id="KW-1185">Reference proteome</keyword>
<dbReference type="InterPro" id="IPR036047">
    <property type="entry name" value="F-box-like_dom_sf"/>
</dbReference>
<protein>
    <recommendedName>
        <fullName evidence="1">F-box domain-containing protein</fullName>
    </recommendedName>
</protein>
<dbReference type="Pfam" id="PF12937">
    <property type="entry name" value="F-box-like"/>
    <property type="match status" value="1"/>
</dbReference>
<dbReference type="EMBL" id="KN840473">
    <property type="protein sequence ID" value="KIP08863.1"/>
    <property type="molecule type" value="Genomic_DNA"/>
</dbReference>
<proteinExistence type="predicted"/>
<evidence type="ECO:0000259" key="1">
    <source>
        <dbReference type="Pfam" id="PF12937"/>
    </source>
</evidence>
<dbReference type="AlphaFoldDB" id="A0A0C3PPH3"/>
<dbReference type="OrthoDB" id="3219396at2759"/>
<dbReference type="HOGENOM" id="CLU_403894_0_0_1"/>
<dbReference type="Gene3D" id="1.20.1280.50">
    <property type="match status" value="1"/>
</dbReference>
<name>A0A0C3PPH3_PHLG1</name>
<reference evidence="2 3" key="1">
    <citation type="journal article" date="2014" name="PLoS Genet.">
        <title>Analysis of the Phlebiopsis gigantea genome, transcriptome and secretome provides insight into its pioneer colonization strategies of wood.</title>
        <authorList>
            <person name="Hori C."/>
            <person name="Ishida T."/>
            <person name="Igarashi K."/>
            <person name="Samejima M."/>
            <person name="Suzuki H."/>
            <person name="Master E."/>
            <person name="Ferreira P."/>
            <person name="Ruiz-Duenas F.J."/>
            <person name="Held B."/>
            <person name="Canessa P."/>
            <person name="Larrondo L.F."/>
            <person name="Schmoll M."/>
            <person name="Druzhinina I.S."/>
            <person name="Kubicek C.P."/>
            <person name="Gaskell J.A."/>
            <person name="Kersten P."/>
            <person name="St John F."/>
            <person name="Glasner J."/>
            <person name="Sabat G."/>
            <person name="Splinter BonDurant S."/>
            <person name="Syed K."/>
            <person name="Yadav J."/>
            <person name="Mgbeahuruike A.C."/>
            <person name="Kovalchuk A."/>
            <person name="Asiegbu F.O."/>
            <person name="Lackner G."/>
            <person name="Hoffmeister D."/>
            <person name="Rencoret J."/>
            <person name="Gutierrez A."/>
            <person name="Sun H."/>
            <person name="Lindquist E."/>
            <person name="Barry K."/>
            <person name="Riley R."/>
            <person name="Grigoriev I.V."/>
            <person name="Henrissat B."/>
            <person name="Kues U."/>
            <person name="Berka R.M."/>
            <person name="Martinez A.T."/>
            <person name="Covert S.F."/>
            <person name="Blanchette R.A."/>
            <person name="Cullen D."/>
        </authorList>
    </citation>
    <scope>NUCLEOTIDE SEQUENCE [LARGE SCALE GENOMIC DNA]</scope>
    <source>
        <strain evidence="2 3">11061_1 CR5-6</strain>
    </source>
</reference>
<feature type="domain" description="F-box" evidence="1">
    <location>
        <begin position="33"/>
        <end position="74"/>
    </location>
</feature>